<feature type="domain" description="ABC transporter" evidence="11">
    <location>
        <begin position="451"/>
        <end position="753"/>
    </location>
</feature>
<reference evidence="12 13" key="1">
    <citation type="submission" date="2016-10" db="EMBL/GenBank/DDBJ databases">
        <title>Complete genome of the TMA-utilizing, human hosted archaeon Methanomethylophilus alvus Gen. nov, sp. nov., strain Mx-05, derived from a pure culture.</title>
        <authorList>
            <person name="Brugere J.-F."/>
            <person name="Ben Hania W."/>
            <person name="Chaudhary P.P."/>
            <person name="Gaci N."/>
            <person name="Borrel G."/>
            <person name="Cao Van Tuat L."/>
            <person name="Fardeau M.-L."/>
            <person name="Harris H.M.B."/>
            <person name="O'Toole P.W."/>
            <person name="Ollivier B."/>
        </authorList>
    </citation>
    <scope>NUCLEOTIDE SEQUENCE [LARGE SCALE GENOMIC DNA]</scope>
    <source>
        <strain evidence="12 13">Mx-05</strain>
    </source>
</reference>
<dbReference type="GO" id="GO:0003677">
    <property type="term" value="F:DNA binding"/>
    <property type="evidence" value="ECO:0007669"/>
    <property type="project" value="UniProtKB-KW"/>
</dbReference>
<evidence type="ECO:0000256" key="2">
    <source>
        <dbReference type="ARBA" id="ARBA00022490"/>
    </source>
</evidence>
<dbReference type="Proteomes" id="UP000273278">
    <property type="component" value="Chromosome"/>
</dbReference>
<keyword evidence="4" id="KW-0547">Nucleotide-binding</keyword>
<keyword evidence="6" id="KW-0228">DNA excision</keyword>
<keyword evidence="5" id="KW-0227">DNA damage</keyword>
<dbReference type="Gene3D" id="3.40.50.300">
    <property type="entry name" value="P-loop containing nucleotide triphosphate hydrolases"/>
    <property type="match status" value="2"/>
</dbReference>
<dbReference type="PANTHER" id="PTHR43152">
    <property type="entry name" value="UVRABC SYSTEM PROTEIN A"/>
    <property type="match status" value="1"/>
</dbReference>
<dbReference type="GO" id="GO:0006281">
    <property type="term" value="P:DNA repair"/>
    <property type="evidence" value="ECO:0007669"/>
    <property type="project" value="UniProtKB-KW"/>
</dbReference>
<protein>
    <submittedName>
        <fullName evidence="12">Daunorubicin resistance protein DrrC</fullName>
    </submittedName>
</protein>
<dbReference type="PROSITE" id="PS50893">
    <property type="entry name" value="ABC_TRANSPORTER_2"/>
    <property type="match status" value="2"/>
</dbReference>
<evidence type="ECO:0000259" key="11">
    <source>
        <dbReference type="PROSITE" id="PS50893"/>
    </source>
</evidence>
<comment type="subcellular location">
    <subcellularLocation>
        <location evidence="1">Cytoplasm</location>
    </subcellularLocation>
</comment>
<dbReference type="RefSeq" id="WP_015505171.1">
    <property type="nucleotide sequence ID" value="NZ_CAYARO010000015.1"/>
</dbReference>
<name>A0A3G3IHT4_9ARCH</name>
<dbReference type="SUPFAM" id="SSF52540">
    <property type="entry name" value="P-loop containing nucleoside triphosphate hydrolases"/>
    <property type="match status" value="2"/>
</dbReference>
<keyword evidence="10" id="KW-0234">DNA repair</keyword>
<keyword evidence="7" id="KW-0067">ATP-binding</keyword>
<evidence type="ECO:0000256" key="7">
    <source>
        <dbReference type="ARBA" id="ARBA00022840"/>
    </source>
</evidence>
<organism evidence="12 13">
    <name type="scientific">Methanomethylophilus alvi</name>
    <dbReference type="NCBI Taxonomy" id="1291540"/>
    <lineage>
        <taxon>Archaea</taxon>
        <taxon>Methanobacteriati</taxon>
        <taxon>Thermoplasmatota</taxon>
        <taxon>Thermoplasmata</taxon>
        <taxon>Methanomassiliicoccales</taxon>
        <taxon>Methanomethylophilaceae</taxon>
        <taxon>Methanomethylophilus</taxon>
    </lineage>
</organism>
<dbReference type="Gene3D" id="1.20.1580.10">
    <property type="entry name" value="ABC transporter ATPase like domain"/>
    <property type="match status" value="2"/>
</dbReference>
<keyword evidence="3" id="KW-0677">Repeat</keyword>
<dbReference type="EMBL" id="CP017686">
    <property type="protein sequence ID" value="AYQ55406.1"/>
    <property type="molecule type" value="Genomic_DNA"/>
</dbReference>
<dbReference type="Pfam" id="PF00005">
    <property type="entry name" value="ABC_tran"/>
    <property type="match status" value="1"/>
</dbReference>
<feature type="domain" description="ABC transporter" evidence="11">
    <location>
        <begin position="1"/>
        <end position="447"/>
    </location>
</feature>
<dbReference type="CDD" id="cd03270">
    <property type="entry name" value="ABC_UvrA_I"/>
    <property type="match status" value="1"/>
</dbReference>
<evidence type="ECO:0000256" key="8">
    <source>
        <dbReference type="ARBA" id="ARBA00022881"/>
    </source>
</evidence>
<keyword evidence="8" id="KW-0267">Excision nuclease</keyword>
<dbReference type="PANTHER" id="PTHR43152:SF2">
    <property type="entry name" value="DRUG RESISTANCE ABC TRANSPORTER"/>
    <property type="match status" value="1"/>
</dbReference>
<evidence type="ECO:0000256" key="1">
    <source>
        <dbReference type="ARBA" id="ARBA00004496"/>
    </source>
</evidence>
<dbReference type="InterPro" id="IPR027417">
    <property type="entry name" value="P-loop_NTPase"/>
</dbReference>
<dbReference type="GO" id="GO:0005524">
    <property type="term" value="F:ATP binding"/>
    <property type="evidence" value="ECO:0007669"/>
    <property type="project" value="UniProtKB-KW"/>
</dbReference>
<dbReference type="GO" id="GO:0016887">
    <property type="term" value="F:ATP hydrolysis activity"/>
    <property type="evidence" value="ECO:0007669"/>
    <property type="project" value="InterPro"/>
</dbReference>
<evidence type="ECO:0000256" key="4">
    <source>
        <dbReference type="ARBA" id="ARBA00022741"/>
    </source>
</evidence>
<evidence type="ECO:0000256" key="5">
    <source>
        <dbReference type="ARBA" id="ARBA00022763"/>
    </source>
</evidence>
<sequence>MEKDEIEISGACENNLKNVSLSIPKNKLVVIAGVSGSGKSSLAFDTIAVESSRQWQASYPLYLRNRMPRYERPAVDRIRNLTPSIVVDQKVVGANSRSTVGTVTDIAPLMRLLFSRVGRPSAGAALCYSFNHPLGMCPDCNGLGRRLVLDESRLFDVDRSINENAILFTQFSTGSWQGWLYYHCPLLDPAKKLRDYTPEEWKNLKYGPDEKVKMMYVSNNTGLGQYTDYEGVVPRFYRLYLKRDISQLSRKIRDEVMRFVIDGPCASCGGSGLNPKALASRIGGYNIQDLYDMQVSDLIGVLEDIDDPVGTPISRQITECLEHMVDVGLGYLSLSRRTDTLSGGEAQRLKMVRHLGSSLSNITYIFDEPTAGLHPEDADRIGRLLLDLRDKHNTVLVVEHNRAMIELADRVIEIGPLAGSRGGEVVFEGTPAELRDAGTYTAESLREGISVNRHPLPWTEGFEMKDVNLHNLRHVDVTIPKGVLTAVTGVAGSGKSSLVVQRFSELYPDAIVIDQKPIGVSSRSTPATYTGVMDEIRRLFGKENGVGPEWFSFNSKGGCPVCKGKGEIVPDVAFADPVAILCEQCQGRRYNPQALGYTYKGKNIEEVLGLTVEQAMDFFADDRKIRKGLQCLVDVGMGYMTLGQNTSSLSGGENQRLKLASELGRKGRTYVLDEPTTGLHSKDVKHLLALFRGMVADGNTVIVVEHRLEMISQADWVIDMGPEGGNLGGRVLFCGTPADLLEFEGSYTAEHLRKAVGRSG</sequence>
<evidence type="ECO:0000313" key="13">
    <source>
        <dbReference type="Proteomes" id="UP000273278"/>
    </source>
</evidence>
<evidence type="ECO:0000256" key="3">
    <source>
        <dbReference type="ARBA" id="ARBA00022737"/>
    </source>
</evidence>
<evidence type="ECO:0000256" key="9">
    <source>
        <dbReference type="ARBA" id="ARBA00023125"/>
    </source>
</evidence>
<evidence type="ECO:0000313" key="12">
    <source>
        <dbReference type="EMBL" id="AYQ55406.1"/>
    </source>
</evidence>
<dbReference type="Gene3D" id="1.10.8.280">
    <property type="entry name" value="ABC transporter ATPase domain-like"/>
    <property type="match status" value="1"/>
</dbReference>
<dbReference type="GeneID" id="41322055"/>
<evidence type="ECO:0000256" key="10">
    <source>
        <dbReference type="ARBA" id="ARBA00023204"/>
    </source>
</evidence>
<dbReference type="InterPro" id="IPR003439">
    <property type="entry name" value="ABC_transporter-like_ATP-bd"/>
</dbReference>
<dbReference type="GO" id="GO:0005737">
    <property type="term" value="C:cytoplasm"/>
    <property type="evidence" value="ECO:0007669"/>
    <property type="project" value="UniProtKB-SubCell"/>
</dbReference>
<evidence type="ECO:0000256" key="6">
    <source>
        <dbReference type="ARBA" id="ARBA00022769"/>
    </source>
</evidence>
<dbReference type="GO" id="GO:0004518">
    <property type="term" value="F:nuclease activity"/>
    <property type="evidence" value="ECO:0007669"/>
    <property type="project" value="UniProtKB-KW"/>
</dbReference>
<keyword evidence="2" id="KW-0963">Cytoplasm</keyword>
<accession>A0A3G3IHT4</accession>
<dbReference type="OMA" id="TVCFEGT"/>
<gene>
    <name evidence="12" type="ORF">BKD89_06290</name>
</gene>
<proteinExistence type="predicted"/>
<keyword evidence="9" id="KW-0238">DNA-binding</keyword>
<dbReference type="AlphaFoldDB" id="A0A3G3IHT4"/>